<evidence type="ECO:0000313" key="3">
    <source>
        <dbReference type="Proteomes" id="UP000559010"/>
    </source>
</evidence>
<comment type="caution">
    <text evidence="2">The sequence shown here is derived from an EMBL/GenBank/DDBJ whole genome shotgun (WGS) entry which is preliminary data.</text>
</comment>
<dbReference type="EMBL" id="JABBNU010000002">
    <property type="protein sequence ID" value="NMM47325.1"/>
    <property type="molecule type" value="Genomic_DNA"/>
</dbReference>
<feature type="transmembrane region" description="Helical" evidence="1">
    <location>
        <begin position="51"/>
        <end position="69"/>
    </location>
</feature>
<keyword evidence="1" id="KW-1133">Transmembrane helix</keyword>
<sequence>MKISKNEILYSLGALVVSYGLKEGIKYGYKKIYGRPLPNNPVYSGVATSQALFWTLGLSAAGGLAKLYYRKKMSALKES</sequence>
<dbReference type="RefSeq" id="WP_169677955.1">
    <property type="nucleotide sequence ID" value="NZ_JABBNU010000002.1"/>
</dbReference>
<evidence type="ECO:0008006" key="4">
    <source>
        <dbReference type="Google" id="ProtNLM"/>
    </source>
</evidence>
<protein>
    <recommendedName>
        <fullName evidence="4">DUF4235 domain-containing protein</fullName>
    </recommendedName>
</protein>
<accession>A0A848IVL6</accession>
<evidence type="ECO:0000256" key="1">
    <source>
        <dbReference type="SAM" id="Phobius"/>
    </source>
</evidence>
<organism evidence="2 3">
    <name type="scientific">Marinigracilibium pacificum</name>
    <dbReference type="NCBI Taxonomy" id="2729599"/>
    <lineage>
        <taxon>Bacteria</taxon>
        <taxon>Pseudomonadati</taxon>
        <taxon>Bacteroidota</taxon>
        <taxon>Cytophagia</taxon>
        <taxon>Cytophagales</taxon>
        <taxon>Flammeovirgaceae</taxon>
        <taxon>Marinigracilibium</taxon>
    </lineage>
</organism>
<keyword evidence="1" id="KW-0812">Transmembrane</keyword>
<gene>
    <name evidence="2" type="ORF">HH304_02870</name>
</gene>
<dbReference type="Proteomes" id="UP000559010">
    <property type="component" value="Unassembled WGS sequence"/>
</dbReference>
<name>A0A848IVL6_9BACT</name>
<keyword evidence="3" id="KW-1185">Reference proteome</keyword>
<reference evidence="2 3" key="1">
    <citation type="submission" date="2020-04" db="EMBL/GenBank/DDBJ databases">
        <title>Flammeovirgaceae bacterium KN852 isolated from deep sea.</title>
        <authorList>
            <person name="Zhang D.-C."/>
        </authorList>
    </citation>
    <scope>NUCLEOTIDE SEQUENCE [LARGE SCALE GENOMIC DNA]</scope>
    <source>
        <strain evidence="2 3">KN852</strain>
    </source>
</reference>
<dbReference type="AlphaFoldDB" id="A0A848IVL6"/>
<keyword evidence="1" id="KW-0472">Membrane</keyword>
<proteinExistence type="predicted"/>
<evidence type="ECO:0000313" key="2">
    <source>
        <dbReference type="EMBL" id="NMM47325.1"/>
    </source>
</evidence>